<dbReference type="Gene3D" id="3.40.50.300">
    <property type="entry name" value="P-loop containing nucleotide triphosphate hydrolases"/>
    <property type="match status" value="1"/>
</dbReference>
<feature type="region of interest" description="Disordered" evidence="6">
    <location>
        <begin position="593"/>
        <end position="613"/>
    </location>
</feature>
<evidence type="ECO:0000256" key="4">
    <source>
        <dbReference type="ARBA" id="ARBA00023125"/>
    </source>
</evidence>
<dbReference type="SUPFAM" id="SSF52540">
    <property type="entry name" value="P-loop containing nucleoside triphosphate hydrolases"/>
    <property type="match status" value="1"/>
</dbReference>
<dbReference type="Gene3D" id="3.30.450.40">
    <property type="match status" value="1"/>
</dbReference>
<keyword evidence="1" id="KW-0547">Nucleotide-binding</keyword>
<evidence type="ECO:0000256" key="6">
    <source>
        <dbReference type="SAM" id="MobiDB-lite"/>
    </source>
</evidence>
<dbReference type="Pfam" id="PF02954">
    <property type="entry name" value="HTH_8"/>
    <property type="match status" value="1"/>
</dbReference>
<evidence type="ECO:0000259" key="7">
    <source>
        <dbReference type="PROSITE" id="PS50045"/>
    </source>
</evidence>
<dbReference type="Gene3D" id="1.10.8.60">
    <property type="match status" value="1"/>
</dbReference>
<feature type="region of interest" description="Disordered" evidence="6">
    <location>
        <begin position="668"/>
        <end position="713"/>
    </location>
</feature>
<dbReference type="CDD" id="cd00009">
    <property type="entry name" value="AAA"/>
    <property type="match status" value="1"/>
</dbReference>
<accession>A0A6J4ZUD3</accession>
<dbReference type="InterPro" id="IPR027417">
    <property type="entry name" value="P-loop_NTPase"/>
</dbReference>
<dbReference type="Proteomes" id="UP000494249">
    <property type="component" value="Unassembled WGS sequence"/>
</dbReference>
<feature type="compositionally biased region" description="Acidic residues" evidence="6">
    <location>
        <begin position="678"/>
        <end position="688"/>
    </location>
</feature>
<dbReference type="PANTHER" id="PTHR32071">
    <property type="entry name" value="TRANSCRIPTIONAL REGULATORY PROTEIN"/>
    <property type="match status" value="1"/>
</dbReference>
<dbReference type="Gene3D" id="1.10.10.60">
    <property type="entry name" value="Homeodomain-like"/>
    <property type="match status" value="1"/>
</dbReference>
<dbReference type="GO" id="GO:0005524">
    <property type="term" value="F:ATP binding"/>
    <property type="evidence" value="ECO:0007669"/>
    <property type="project" value="UniProtKB-KW"/>
</dbReference>
<protein>
    <submittedName>
        <fullName evidence="8">Acetoin catabolism regulatory protein</fullName>
    </submittedName>
</protein>
<dbReference type="FunFam" id="3.40.50.300:FF:000006">
    <property type="entry name" value="DNA-binding transcriptional regulator NtrC"/>
    <property type="match status" value="1"/>
</dbReference>
<dbReference type="InterPro" id="IPR002197">
    <property type="entry name" value="HTH_Fis"/>
</dbReference>
<dbReference type="InterPro" id="IPR003593">
    <property type="entry name" value="AAA+_ATPase"/>
</dbReference>
<dbReference type="SUPFAM" id="SSF55781">
    <property type="entry name" value="GAF domain-like"/>
    <property type="match status" value="1"/>
</dbReference>
<dbReference type="SUPFAM" id="SSF46689">
    <property type="entry name" value="Homeodomain-like"/>
    <property type="match status" value="1"/>
</dbReference>
<proteinExistence type="predicted"/>
<reference evidence="8 9" key="1">
    <citation type="submission" date="2020-04" db="EMBL/GenBank/DDBJ databases">
        <authorList>
            <person name="De Canck E."/>
        </authorList>
    </citation>
    <scope>NUCLEOTIDE SEQUENCE [LARGE SCALE GENOMIC DNA]</scope>
    <source>
        <strain evidence="8 9">LMG 22037</strain>
    </source>
</reference>
<dbReference type="EMBL" id="CADIKB010000001">
    <property type="protein sequence ID" value="CAB3643265.1"/>
    <property type="molecule type" value="Genomic_DNA"/>
</dbReference>
<dbReference type="InterPro" id="IPR025944">
    <property type="entry name" value="Sigma_54_int_dom_CS"/>
</dbReference>
<dbReference type="GO" id="GO:0043565">
    <property type="term" value="F:sequence-specific DNA binding"/>
    <property type="evidence" value="ECO:0007669"/>
    <property type="project" value="InterPro"/>
</dbReference>
<dbReference type="PROSITE" id="PS00688">
    <property type="entry name" value="SIGMA54_INTERACT_3"/>
    <property type="match status" value="1"/>
</dbReference>
<keyword evidence="2" id="KW-0067">ATP-binding</keyword>
<evidence type="ECO:0000256" key="3">
    <source>
        <dbReference type="ARBA" id="ARBA00023015"/>
    </source>
</evidence>
<name>A0A6J4ZUD3_9BURK</name>
<dbReference type="PANTHER" id="PTHR32071:SF77">
    <property type="entry name" value="TRANSCRIPTIONAL REGULATORY PROTEIN"/>
    <property type="match status" value="1"/>
</dbReference>
<dbReference type="AlphaFoldDB" id="A0A6J4ZUD3"/>
<organism evidence="8 9">
    <name type="scientific">Paraburkholderia phenoliruptrix</name>
    <dbReference type="NCBI Taxonomy" id="252970"/>
    <lineage>
        <taxon>Bacteria</taxon>
        <taxon>Pseudomonadati</taxon>
        <taxon>Pseudomonadota</taxon>
        <taxon>Betaproteobacteria</taxon>
        <taxon>Burkholderiales</taxon>
        <taxon>Burkholderiaceae</taxon>
        <taxon>Paraburkholderia</taxon>
    </lineage>
</organism>
<dbReference type="PRINTS" id="PR01590">
    <property type="entry name" value="HTHFIS"/>
</dbReference>
<dbReference type="PROSITE" id="PS50045">
    <property type="entry name" value="SIGMA54_INTERACT_4"/>
    <property type="match status" value="1"/>
</dbReference>
<sequence length="713" mass="77490">MSLLADSSMHVREILNVVNNQLATRPTSEPVAQSWARCVNEFQLDPSRFVTPPILTEYELNARRDAMGDLIACSKLEMTTLYQQLADPELAVVLVDSGGVIVHQVSSVPFAEAVAADGFRVGALWSEREAGTNGMGTCLAERDCIAVCQHEHFYPRYTSLTCSAAPIFDDSGEIAGVLDVTSRSKLLQQHSLVLVGMSRQMIENRLIDARYRHANMIHFHSRPEFVGTLHGGKLAVADDSTVLAANRSALFQLGFRSLNELRGRRIEEAFNASLEDMIARSIRGSFHPITVYSANATNRFFLIAQTAQNAAARGARVAVAAPVPRAGAPEKTDRRSPPARLDEIAHLEFGDPRMASQIQLGARVVQRKIPIILRGQTGTGKEVFAQALHSISPLSSGPFVPVNCASLPENLIESELFGYRAGAFTGAQREGRRGKIVQANGGTLFLDEIGDMPLALQARLLRVIEEHEVTPLGAETTVKVNFQLISASHRNLLELVHSGLFREDLYYRLKGVELNLPPLAERVDKLPLIHHLLEAETDGDPPELTREAEQALLSYAWPGNIRQLRHVLQMAIALCDGQPIRCEDLPAEVTQRAPQGAPVAASPAAAQPVPHADDDADLSALNAIQLNERETVLALLEENRWNVSNVAKALGISRNTLYRKMRRLHIRLSHDGSGGDGTEADEAADDMASDAAAADSAAGSPSPGDISSHAHHA</sequence>
<evidence type="ECO:0000256" key="2">
    <source>
        <dbReference type="ARBA" id="ARBA00022840"/>
    </source>
</evidence>
<keyword evidence="3" id="KW-0805">Transcription regulation</keyword>
<dbReference type="InterPro" id="IPR003018">
    <property type="entry name" value="GAF"/>
</dbReference>
<feature type="domain" description="Sigma-54 factor interaction" evidence="7">
    <location>
        <begin position="347"/>
        <end position="573"/>
    </location>
</feature>
<dbReference type="SMART" id="SM00382">
    <property type="entry name" value="AAA"/>
    <property type="match status" value="1"/>
</dbReference>
<dbReference type="InterPro" id="IPR029016">
    <property type="entry name" value="GAF-like_dom_sf"/>
</dbReference>
<dbReference type="GO" id="GO:0006355">
    <property type="term" value="P:regulation of DNA-templated transcription"/>
    <property type="evidence" value="ECO:0007669"/>
    <property type="project" value="InterPro"/>
</dbReference>
<dbReference type="InterPro" id="IPR002078">
    <property type="entry name" value="Sigma_54_int"/>
</dbReference>
<evidence type="ECO:0000313" key="8">
    <source>
        <dbReference type="EMBL" id="CAB3643265.1"/>
    </source>
</evidence>
<evidence type="ECO:0000313" key="9">
    <source>
        <dbReference type="Proteomes" id="UP000494249"/>
    </source>
</evidence>
<feature type="compositionally biased region" description="Low complexity" evidence="6">
    <location>
        <begin position="689"/>
        <end position="705"/>
    </location>
</feature>
<feature type="compositionally biased region" description="Low complexity" evidence="6">
    <location>
        <begin position="593"/>
        <end position="610"/>
    </location>
</feature>
<keyword evidence="5" id="KW-0804">Transcription</keyword>
<dbReference type="InterPro" id="IPR025662">
    <property type="entry name" value="Sigma_54_int_dom_ATP-bd_1"/>
</dbReference>
<dbReference type="Pfam" id="PF00158">
    <property type="entry name" value="Sigma54_activat"/>
    <property type="match status" value="1"/>
</dbReference>
<dbReference type="RefSeq" id="WP_035480729.1">
    <property type="nucleotide sequence ID" value="NZ_CADFGL010000001.1"/>
</dbReference>
<dbReference type="PROSITE" id="PS00676">
    <property type="entry name" value="SIGMA54_INTERACT_2"/>
    <property type="match status" value="1"/>
</dbReference>
<dbReference type="Pfam" id="PF25601">
    <property type="entry name" value="AAA_lid_14"/>
    <property type="match status" value="1"/>
</dbReference>
<dbReference type="InterPro" id="IPR025943">
    <property type="entry name" value="Sigma_54_int_dom_ATP-bd_2"/>
</dbReference>
<gene>
    <name evidence="8" type="primary">acoR_1</name>
    <name evidence="8" type="ORF">LMG22037_00489</name>
</gene>
<evidence type="ECO:0000256" key="5">
    <source>
        <dbReference type="ARBA" id="ARBA00023163"/>
    </source>
</evidence>
<dbReference type="InterPro" id="IPR058031">
    <property type="entry name" value="AAA_lid_NorR"/>
</dbReference>
<evidence type="ECO:0000256" key="1">
    <source>
        <dbReference type="ARBA" id="ARBA00022741"/>
    </source>
</evidence>
<keyword evidence="4" id="KW-0238">DNA-binding</keyword>
<dbReference type="Pfam" id="PF01590">
    <property type="entry name" value="GAF"/>
    <property type="match status" value="1"/>
</dbReference>
<dbReference type="InterPro" id="IPR009057">
    <property type="entry name" value="Homeodomain-like_sf"/>
</dbReference>
<dbReference type="PROSITE" id="PS00675">
    <property type="entry name" value="SIGMA54_INTERACT_1"/>
    <property type="match status" value="1"/>
</dbReference>